<feature type="binding site" evidence="6">
    <location>
        <position position="99"/>
    </location>
    <ligand>
        <name>FMN</name>
        <dbReference type="ChEBI" id="CHEBI:58210"/>
    </ligand>
</feature>
<evidence type="ECO:0000256" key="4">
    <source>
        <dbReference type="ARBA" id="ARBA00023033"/>
    </source>
</evidence>
<dbReference type="PANTHER" id="PTHR30011">
    <property type="entry name" value="ALKANESULFONATE MONOOXYGENASE-RELATED"/>
    <property type="match status" value="1"/>
</dbReference>
<name>A0A938YBB7_9ACTN</name>
<evidence type="ECO:0000256" key="1">
    <source>
        <dbReference type="ARBA" id="ARBA00022630"/>
    </source>
</evidence>
<evidence type="ECO:0000313" key="8">
    <source>
        <dbReference type="EMBL" id="MBM9467477.1"/>
    </source>
</evidence>
<protein>
    <submittedName>
        <fullName evidence="8">NtaA/DmoA family FMN-dependent monooxygenase</fullName>
        <ecNumber evidence="8">1.14.-.-</ecNumber>
    </submittedName>
</protein>
<evidence type="ECO:0000313" key="9">
    <source>
        <dbReference type="Proteomes" id="UP000663792"/>
    </source>
</evidence>
<reference evidence="8" key="1">
    <citation type="submission" date="2021-01" db="EMBL/GenBank/DDBJ databases">
        <title>YIM 132084 draft genome.</title>
        <authorList>
            <person name="An D."/>
        </authorList>
    </citation>
    <scope>NUCLEOTIDE SEQUENCE</scope>
    <source>
        <strain evidence="8">YIM 132084</strain>
    </source>
</reference>
<sequence length="447" mass="48668">MAHPRQMHLALLASRTEGAVWRHPTSTPGAAAQLRSFSHQAAEAERGLFDLFFLADSSGLRNDPPELWSRTPYFHNVLEPATALAAIAMSTSRIGLGGTATTSYYQPYHIARLFSSLDHISAGRAAWNVVTSANAFISLNFGEIELPDHGSRYVRAREVMEAVNALWDTWDDDAFRFDKESGLYYDPQGLHPVTYRGDHVNVLGGGLNIARAPQGKPVIIQAGGSSAGRQLAAESADLIFSSARSVAEGVAYNTDVKSRMSASGRDPETMSILPGFRVVVADSADEAEDKYRAICALLDDETAVLRMAVDLEVDLRALPLDRPVPLDILPTSARFHTHFFDQIVAKIKAESPTLRDLARWWVESATHRGTASDLADLMEEWFTAGAADGFMLTFDLPAGPTEFVDKVVPELQRRGLYRTEYQASTLRGHLGLPTPSSPTVVAAGAGM</sequence>
<evidence type="ECO:0000256" key="5">
    <source>
        <dbReference type="ARBA" id="ARBA00033748"/>
    </source>
</evidence>
<keyword evidence="2 6" id="KW-0288">FMN</keyword>
<feature type="binding site" evidence="6">
    <location>
        <position position="149"/>
    </location>
    <ligand>
        <name>FMN</name>
        <dbReference type="ChEBI" id="CHEBI:58210"/>
    </ligand>
</feature>
<comment type="similarity">
    <text evidence="5">Belongs to the NtaA/SnaA/DszA monooxygenase family.</text>
</comment>
<feature type="domain" description="Luciferase-like" evidence="7">
    <location>
        <begin position="27"/>
        <end position="299"/>
    </location>
</feature>
<dbReference type="NCBIfam" id="TIGR03860">
    <property type="entry name" value="FMN_nitrolo"/>
    <property type="match status" value="1"/>
</dbReference>
<dbReference type="Pfam" id="PF00296">
    <property type="entry name" value="Bac_luciferase"/>
    <property type="match status" value="1"/>
</dbReference>
<proteinExistence type="inferred from homology"/>
<evidence type="ECO:0000256" key="3">
    <source>
        <dbReference type="ARBA" id="ARBA00023002"/>
    </source>
</evidence>
<dbReference type="PANTHER" id="PTHR30011:SF16">
    <property type="entry name" value="C2H2 FINGER DOMAIN TRANSCRIPTION FACTOR (EUROFUNG)-RELATED"/>
    <property type="match status" value="1"/>
</dbReference>
<dbReference type="GO" id="GO:0004497">
    <property type="term" value="F:monooxygenase activity"/>
    <property type="evidence" value="ECO:0007669"/>
    <property type="project" value="UniProtKB-KW"/>
</dbReference>
<keyword evidence="1 6" id="KW-0285">Flavoprotein</keyword>
<dbReference type="Proteomes" id="UP000663792">
    <property type="component" value="Unassembled WGS sequence"/>
</dbReference>
<dbReference type="SUPFAM" id="SSF51679">
    <property type="entry name" value="Bacterial luciferase-like"/>
    <property type="match status" value="1"/>
</dbReference>
<dbReference type="InterPro" id="IPR016215">
    <property type="entry name" value="NTA_MOA"/>
</dbReference>
<feature type="binding site" evidence="6">
    <location>
        <position position="153"/>
    </location>
    <ligand>
        <name>FMN</name>
        <dbReference type="ChEBI" id="CHEBI:58210"/>
    </ligand>
</feature>
<feature type="binding site" evidence="6">
    <location>
        <position position="56"/>
    </location>
    <ligand>
        <name>FMN</name>
        <dbReference type="ChEBI" id="CHEBI:58210"/>
    </ligand>
</feature>
<gene>
    <name evidence="8" type="ORF">JL106_09335</name>
</gene>
<dbReference type="RefSeq" id="WP_205260407.1">
    <property type="nucleotide sequence ID" value="NZ_JAERWK010000010.1"/>
</dbReference>
<dbReference type="InterPro" id="IPR011251">
    <property type="entry name" value="Luciferase-like_dom"/>
</dbReference>
<evidence type="ECO:0000256" key="2">
    <source>
        <dbReference type="ARBA" id="ARBA00022643"/>
    </source>
</evidence>
<keyword evidence="9" id="KW-1185">Reference proteome</keyword>
<dbReference type="Gene3D" id="3.20.20.30">
    <property type="entry name" value="Luciferase-like domain"/>
    <property type="match status" value="1"/>
</dbReference>
<keyword evidence="4 8" id="KW-0503">Monooxygenase</keyword>
<keyword evidence="3 8" id="KW-0560">Oxidoreductase</keyword>
<dbReference type="PIRSF" id="PIRSF000337">
    <property type="entry name" value="NTA_MOA"/>
    <property type="match status" value="1"/>
</dbReference>
<dbReference type="EMBL" id="JAERWK010000010">
    <property type="protein sequence ID" value="MBM9467477.1"/>
    <property type="molecule type" value="Genomic_DNA"/>
</dbReference>
<dbReference type="AlphaFoldDB" id="A0A938YBB7"/>
<comment type="caution">
    <text evidence="8">The sequence shown here is derived from an EMBL/GenBank/DDBJ whole genome shotgun (WGS) entry which is preliminary data.</text>
</comment>
<evidence type="ECO:0000259" key="7">
    <source>
        <dbReference type="Pfam" id="PF00296"/>
    </source>
</evidence>
<organism evidence="8 9">
    <name type="scientific">Nakamurella leprariae</name>
    <dbReference type="NCBI Taxonomy" id="2803911"/>
    <lineage>
        <taxon>Bacteria</taxon>
        <taxon>Bacillati</taxon>
        <taxon>Actinomycetota</taxon>
        <taxon>Actinomycetes</taxon>
        <taxon>Nakamurellales</taxon>
        <taxon>Nakamurellaceae</taxon>
        <taxon>Nakamurella</taxon>
    </lineage>
</organism>
<dbReference type="EC" id="1.14.-.-" evidence="8"/>
<evidence type="ECO:0000256" key="6">
    <source>
        <dbReference type="PIRSR" id="PIRSR000337-1"/>
    </source>
</evidence>
<dbReference type="InterPro" id="IPR036661">
    <property type="entry name" value="Luciferase-like_sf"/>
</dbReference>
<dbReference type="CDD" id="cd01095">
    <property type="entry name" value="Nitrilotriacetate_monoxgenase"/>
    <property type="match status" value="1"/>
</dbReference>
<feature type="binding site" evidence="6">
    <location>
        <position position="225"/>
    </location>
    <ligand>
        <name>FMN</name>
        <dbReference type="ChEBI" id="CHEBI:58210"/>
    </ligand>
</feature>
<dbReference type="InterPro" id="IPR051260">
    <property type="entry name" value="Diverse_substr_monoxygenases"/>
</dbReference>
<dbReference type="GO" id="GO:0016705">
    <property type="term" value="F:oxidoreductase activity, acting on paired donors, with incorporation or reduction of molecular oxygen"/>
    <property type="evidence" value="ECO:0007669"/>
    <property type="project" value="InterPro"/>
</dbReference>
<accession>A0A938YBB7</accession>